<evidence type="ECO:0000256" key="3">
    <source>
        <dbReference type="ARBA" id="ARBA00026104"/>
    </source>
</evidence>
<dbReference type="GO" id="GO:0052689">
    <property type="term" value="F:carboxylic ester hydrolase activity"/>
    <property type="evidence" value="ECO:0007669"/>
    <property type="project" value="TreeGrafter"/>
</dbReference>
<dbReference type="Gene3D" id="3.40.50.1820">
    <property type="entry name" value="alpha/beta hydrolase"/>
    <property type="match status" value="1"/>
</dbReference>
<keyword evidence="14" id="KW-1185">Reference proteome</keyword>
<dbReference type="EMBL" id="JAIZAY010000004">
    <property type="protein sequence ID" value="KAJ8043681.1"/>
    <property type="molecule type" value="Genomic_DNA"/>
</dbReference>
<evidence type="ECO:0000256" key="2">
    <source>
        <dbReference type="ARBA" id="ARBA00022801"/>
    </source>
</evidence>
<comment type="catalytic activity">
    <reaction evidence="8">
        <text>1-octadecanoyl-2-(4Z,7Z,10Z,13Z,16Z,19Z-docosahexaenoyl)-sn-glycerol + H2O = 2-(4Z,7Z,10Z,13Z,16Z,19Z-docosahexaenoyl)-glycerol + octadecanoate + H(+)</text>
        <dbReference type="Rhea" id="RHEA:77107"/>
        <dbReference type="ChEBI" id="CHEBI:15377"/>
        <dbReference type="ChEBI" id="CHEBI:15378"/>
        <dbReference type="ChEBI" id="CHEBI:25629"/>
        <dbReference type="ChEBI" id="CHEBI:77129"/>
        <dbReference type="ChEBI" id="CHEBI:186738"/>
    </reaction>
</comment>
<dbReference type="PANTHER" id="PTHR46118:SF4">
    <property type="entry name" value="PROTEIN ABHD11"/>
    <property type="match status" value="1"/>
</dbReference>
<comment type="catalytic activity">
    <reaction evidence="9">
        <text>1,2-didecanoylglycerol + H2O = decanoylglycerol + decanoate + H(+)</text>
        <dbReference type="Rhea" id="RHEA:48596"/>
        <dbReference type="ChEBI" id="CHEBI:11152"/>
        <dbReference type="ChEBI" id="CHEBI:15377"/>
        <dbReference type="ChEBI" id="CHEBI:15378"/>
        <dbReference type="ChEBI" id="CHEBI:27689"/>
        <dbReference type="ChEBI" id="CHEBI:90605"/>
    </reaction>
</comment>
<evidence type="ECO:0000256" key="6">
    <source>
        <dbReference type="ARBA" id="ARBA00043742"/>
    </source>
</evidence>
<dbReference type="SUPFAM" id="SSF53474">
    <property type="entry name" value="alpha/beta-Hydrolases"/>
    <property type="match status" value="1"/>
</dbReference>
<comment type="similarity">
    <text evidence="1">Belongs to the AB hydrolase superfamily.</text>
</comment>
<organism evidence="13 14">
    <name type="scientific">Holothuria leucospilota</name>
    <name type="common">Black long sea cucumber</name>
    <name type="synonym">Mertensiothuria leucospilota</name>
    <dbReference type="NCBI Taxonomy" id="206669"/>
    <lineage>
        <taxon>Eukaryota</taxon>
        <taxon>Metazoa</taxon>
        <taxon>Echinodermata</taxon>
        <taxon>Eleutherozoa</taxon>
        <taxon>Echinozoa</taxon>
        <taxon>Holothuroidea</taxon>
        <taxon>Aspidochirotacea</taxon>
        <taxon>Aspidochirotida</taxon>
        <taxon>Holothuriidae</taxon>
        <taxon>Holothuria</taxon>
    </lineage>
</organism>
<name>A0A9Q1HG13_HOLLE</name>
<dbReference type="GO" id="GO:0005739">
    <property type="term" value="C:mitochondrion"/>
    <property type="evidence" value="ECO:0007669"/>
    <property type="project" value="TreeGrafter"/>
</dbReference>
<evidence type="ECO:0000256" key="9">
    <source>
        <dbReference type="ARBA" id="ARBA00048504"/>
    </source>
</evidence>
<keyword evidence="2" id="KW-0378">Hydrolase</keyword>
<dbReference type="InterPro" id="IPR029058">
    <property type="entry name" value="AB_hydrolase_fold"/>
</dbReference>
<accession>A0A9Q1HG13</accession>
<dbReference type="InterPro" id="IPR000073">
    <property type="entry name" value="AB_hydrolase_1"/>
</dbReference>
<comment type="catalytic activity">
    <reaction evidence="10">
        <text>1-octadecanoyl-2-(9Z-octadecenoyl)-sn-glycerol + H2O = 2-(9Z-octadecenoyl)-glycerol + octadecanoate + H(+)</text>
        <dbReference type="Rhea" id="RHEA:77103"/>
        <dbReference type="ChEBI" id="CHEBI:15377"/>
        <dbReference type="ChEBI" id="CHEBI:15378"/>
        <dbReference type="ChEBI" id="CHEBI:25629"/>
        <dbReference type="ChEBI" id="CHEBI:73990"/>
        <dbReference type="ChEBI" id="CHEBI:75468"/>
    </reaction>
</comment>
<feature type="domain" description="AB hydrolase-1" evidence="12">
    <location>
        <begin position="60"/>
        <end position="296"/>
    </location>
</feature>
<gene>
    <name evidence="13" type="ORF">HOLleu_10882</name>
</gene>
<evidence type="ECO:0000256" key="11">
    <source>
        <dbReference type="ARBA" id="ARBA00048919"/>
    </source>
</evidence>
<evidence type="ECO:0000256" key="5">
    <source>
        <dbReference type="ARBA" id="ARBA00043667"/>
    </source>
</evidence>
<evidence type="ECO:0000259" key="12">
    <source>
        <dbReference type="Pfam" id="PF00561"/>
    </source>
</evidence>
<dbReference type="PANTHER" id="PTHR46118">
    <property type="entry name" value="PROTEIN ABHD11"/>
    <property type="match status" value="1"/>
</dbReference>
<dbReference type="Proteomes" id="UP001152320">
    <property type="component" value="Chromosome 4"/>
</dbReference>
<reference evidence="13" key="1">
    <citation type="submission" date="2021-10" db="EMBL/GenBank/DDBJ databases">
        <title>Tropical sea cucumber genome reveals ecological adaptation and Cuvierian tubules defense mechanism.</title>
        <authorList>
            <person name="Chen T."/>
        </authorList>
    </citation>
    <scope>NUCLEOTIDE SEQUENCE</scope>
    <source>
        <strain evidence="13">Nanhai2018</strain>
        <tissue evidence="13">Muscle</tissue>
    </source>
</reference>
<evidence type="ECO:0000256" key="8">
    <source>
        <dbReference type="ARBA" id="ARBA00048283"/>
    </source>
</evidence>
<evidence type="ECO:0000256" key="1">
    <source>
        <dbReference type="ARBA" id="ARBA00008645"/>
    </source>
</evidence>
<evidence type="ECO:0000313" key="14">
    <source>
        <dbReference type="Proteomes" id="UP001152320"/>
    </source>
</evidence>
<evidence type="ECO:0000256" key="7">
    <source>
        <dbReference type="ARBA" id="ARBA00044064"/>
    </source>
</evidence>
<dbReference type="AlphaFoldDB" id="A0A9Q1HG13"/>
<comment type="catalytic activity">
    <reaction evidence="5">
        <text>a 1,2-diacyl-sn-glycerol + H2O = a 2-acylglycerol + a fatty acid + H(+)</text>
        <dbReference type="Rhea" id="RHEA:33275"/>
        <dbReference type="ChEBI" id="CHEBI:15377"/>
        <dbReference type="ChEBI" id="CHEBI:15378"/>
        <dbReference type="ChEBI" id="CHEBI:17389"/>
        <dbReference type="ChEBI" id="CHEBI:17815"/>
        <dbReference type="ChEBI" id="CHEBI:28868"/>
        <dbReference type="EC" id="3.1.1.116"/>
    </reaction>
</comment>
<dbReference type="EC" id="3.1.1.116" evidence="3"/>
<evidence type="ECO:0000313" key="13">
    <source>
        <dbReference type="EMBL" id="KAJ8043681.1"/>
    </source>
</evidence>
<dbReference type="Pfam" id="PF00561">
    <property type="entry name" value="Abhydrolase_1"/>
    <property type="match status" value="1"/>
</dbReference>
<proteinExistence type="inferred from homology"/>
<protein>
    <recommendedName>
        <fullName evidence="7">sn-1-specific diacylglycerol lipase ABHD11</fullName>
        <ecNumber evidence="3">3.1.1.116</ecNumber>
    </recommendedName>
    <alternativeName>
        <fullName evidence="4">Alpha/beta hydrolase domain-containing protein 11</fullName>
    </alternativeName>
</protein>
<comment type="catalytic activity">
    <reaction evidence="6">
        <text>a 1,3-diacyl-sn-glycerol + H2O = a 1-acyl-sn-glycerol + a fatty acid + H(+)</text>
        <dbReference type="Rhea" id="RHEA:38503"/>
        <dbReference type="ChEBI" id="CHEBI:15377"/>
        <dbReference type="ChEBI" id="CHEBI:15378"/>
        <dbReference type="ChEBI" id="CHEBI:28868"/>
        <dbReference type="ChEBI" id="CHEBI:64683"/>
        <dbReference type="ChEBI" id="CHEBI:77272"/>
    </reaction>
</comment>
<dbReference type="InterPro" id="IPR000639">
    <property type="entry name" value="Epox_hydrolase-like"/>
</dbReference>
<dbReference type="PRINTS" id="PR00412">
    <property type="entry name" value="EPOXHYDRLASE"/>
</dbReference>
<sequence length="310" mass="35019">MMAMNSRLCQNVLAYSASCHAHNKLCLHRRLARLIHASSLQREAVKLSYNVYHGNPTDRPVIILHGLLGSGKNFDGIAKQLVRLTGRKVVTVDARNHGDSEHSDKMGFEDMALDIVKMLSEIKAKSCTPIGHSLGGRTSMTLALMEPELVDKLAVIDVSPVHLSRNMEVLTFLLGMQNTKMPEGVNIVEARRYVGEQLRSSIPDDNIRDFMLTNLVQRNGEMMWRVNIDAMLKYFRELGRIPEDKPPFTRGPALFIGGSLSDYITEKDHPNIYKYFPKAEIKMIEGASHWVHYDKPQELVRLLAQFISGH</sequence>
<comment type="catalytic activity">
    <reaction evidence="11">
        <text>1-octadecanoyl-2-(5Z,8Z,11Z,14Z-eicosatetraenoyl)-sn-glycerol + H2O = 2-(5Z,8Z,11Z,14Z-eicosatetraenoyl)-glycerol + octadecanoate + H(+)</text>
        <dbReference type="Rhea" id="RHEA:38507"/>
        <dbReference type="ChEBI" id="CHEBI:15377"/>
        <dbReference type="ChEBI" id="CHEBI:15378"/>
        <dbReference type="ChEBI" id="CHEBI:25629"/>
        <dbReference type="ChEBI" id="CHEBI:52392"/>
        <dbReference type="ChEBI" id="CHEBI:75728"/>
    </reaction>
</comment>
<comment type="caution">
    <text evidence="13">The sequence shown here is derived from an EMBL/GenBank/DDBJ whole genome shotgun (WGS) entry which is preliminary data.</text>
</comment>
<dbReference type="OrthoDB" id="8119704at2759"/>
<evidence type="ECO:0000256" key="4">
    <source>
        <dbReference type="ARBA" id="ARBA00042703"/>
    </source>
</evidence>
<evidence type="ECO:0000256" key="10">
    <source>
        <dbReference type="ARBA" id="ARBA00048513"/>
    </source>
</evidence>